<keyword evidence="5" id="KW-0804">Transcription</keyword>
<dbReference type="RefSeq" id="WP_121838902.1">
    <property type="nucleotide sequence ID" value="NZ_ML014775.1"/>
</dbReference>
<dbReference type="PROSITE" id="PS50045">
    <property type="entry name" value="SIGMA54_INTERACT_4"/>
    <property type="match status" value="1"/>
</dbReference>
<proteinExistence type="predicted"/>
<reference evidence="7 8" key="1">
    <citation type="submission" date="2018-09" db="EMBL/GenBank/DDBJ databases">
        <title>Phylogeny of the Shewanellaceae, and recommendation for two new genera, Pseudoshewanella and Parashewanella.</title>
        <authorList>
            <person name="Wang G."/>
        </authorList>
    </citation>
    <scope>NUCLEOTIDE SEQUENCE [LARGE SCALE GENOMIC DNA]</scope>
    <source>
        <strain evidence="7 8">C51</strain>
    </source>
</reference>
<dbReference type="FunFam" id="3.40.50.300:FF:000006">
    <property type="entry name" value="DNA-binding transcriptional regulator NtrC"/>
    <property type="match status" value="1"/>
</dbReference>
<dbReference type="InterPro" id="IPR002078">
    <property type="entry name" value="Sigma_54_int"/>
</dbReference>
<evidence type="ECO:0000259" key="6">
    <source>
        <dbReference type="PROSITE" id="PS50045"/>
    </source>
</evidence>
<dbReference type="InterPro" id="IPR025662">
    <property type="entry name" value="Sigma_54_int_dom_ATP-bd_1"/>
</dbReference>
<dbReference type="InterPro" id="IPR025943">
    <property type="entry name" value="Sigma_54_int_dom_ATP-bd_2"/>
</dbReference>
<feature type="domain" description="Sigma-54 factor interaction" evidence="6">
    <location>
        <begin position="2"/>
        <end position="231"/>
    </location>
</feature>
<dbReference type="PROSITE" id="PS00675">
    <property type="entry name" value="SIGMA54_INTERACT_1"/>
    <property type="match status" value="1"/>
</dbReference>
<dbReference type="Pfam" id="PF00158">
    <property type="entry name" value="Sigma54_activat"/>
    <property type="match status" value="1"/>
</dbReference>
<dbReference type="SUPFAM" id="SSF46689">
    <property type="entry name" value="Homeodomain-like"/>
    <property type="match status" value="1"/>
</dbReference>
<organism evidence="7 8">
    <name type="scientific">Parashewanella curva</name>
    <dbReference type="NCBI Taxonomy" id="2338552"/>
    <lineage>
        <taxon>Bacteria</taxon>
        <taxon>Pseudomonadati</taxon>
        <taxon>Pseudomonadota</taxon>
        <taxon>Gammaproteobacteria</taxon>
        <taxon>Alteromonadales</taxon>
        <taxon>Shewanellaceae</taxon>
        <taxon>Parashewanella</taxon>
    </lineage>
</organism>
<dbReference type="AlphaFoldDB" id="A0A3L8PYE4"/>
<keyword evidence="3" id="KW-0805">Transcription regulation</keyword>
<dbReference type="InterPro" id="IPR002197">
    <property type="entry name" value="HTH_Fis"/>
</dbReference>
<dbReference type="GO" id="GO:0043565">
    <property type="term" value="F:sequence-specific DNA binding"/>
    <property type="evidence" value="ECO:0007669"/>
    <property type="project" value="InterPro"/>
</dbReference>
<dbReference type="Gene3D" id="3.40.50.300">
    <property type="entry name" value="P-loop containing nucleotide triphosphate hydrolases"/>
    <property type="match status" value="1"/>
</dbReference>
<dbReference type="CDD" id="cd00009">
    <property type="entry name" value="AAA"/>
    <property type="match status" value="1"/>
</dbReference>
<evidence type="ECO:0000313" key="8">
    <source>
        <dbReference type="Proteomes" id="UP000281474"/>
    </source>
</evidence>
<dbReference type="InterPro" id="IPR027417">
    <property type="entry name" value="P-loop_NTPase"/>
</dbReference>
<dbReference type="PANTHER" id="PTHR32071:SF117">
    <property type="entry name" value="PTS-DEPENDENT DIHYDROXYACETONE KINASE OPERON REGULATORY PROTEIN-RELATED"/>
    <property type="match status" value="1"/>
</dbReference>
<dbReference type="SUPFAM" id="SSF52540">
    <property type="entry name" value="P-loop containing nucleoside triphosphate hydrolases"/>
    <property type="match status" value="1"/>
</dbReference>
<keyword evidence="8" id="KW-1185">Reference proteome</keyword>
<dbReference type="Pfam" id="PF25601">
    <property type="entry name" value="AAA_lid_14"/>
    <property type="match status" value="1"/>
</dbReference>
<protein>
    <submittedName>
        <fullName evidence="7">Sigma-54-dependent Fis family transcriptional regulator</fullName>
    </submittedName>
</protein>
<dbReference type="InterPro" id="IPR009057">
    <property type="entry name" value="Homeodomain-like_sf"/>
</dbReference>
<keyword evidence="4" id="KW-0238">DNA-binding</keyword>
<comment type="caution">
    <text evidence="7">The sequence shown here is derived from an EMBL/GenBank/DDBJ whole genome shotgun (WGS) entry which is preliminary data.</text>
</comment>
<evidence type="ECO:0000256" key="3">
    <source>
        <dbReference type="ARBA" id="ARBA00023015"/>
    </source>
</evidence>
<dbReference type="InterPro" id="IPR058031">
    <property type="entry name" value="AAA_lid_NorR"/>
</dbReference>
<dbReference type="InterPro" id="IPR003593">
    <property type="entry name" value="AAA+_ATPase"/>
</dbReference>
<dbReference type="SMART" id="SM00382">
    <property type="entry name" value="AAA"/>
    <property type="match status" value="1"/>
</dbReference>
<keyword evidence="2" id="KW-0067">ATP-binding</keyword>
<accession>A0A3L8PYE4</accession>
<dbReference type="PROSITE" id="PS00676">
    <property type="entry name" value="SIGMA54_INTERACT_2"/>
    <property type="match status" value="1"/>
</dbReference>
<gene>
    <name evidence="7" type="ORF">D5018_10210</name>
</gene>
<dbReference type="Gene3D" id="1.10.10.60">
    <property type="entry name" value="Homeodomain-like"/>
    <property type="match status" value="1"/>
</dbReference>
<dbReference type="Pfam" id="PF02954">
    <property type="entry name" value="HTH_8"/>
    <property type="match status" value="1"/>
</dbReference>
<dbReference type="OrthoDB" id="9804019at2"/>
<evidence type="ECO:0000256" key="2">
    <source>
        <dbReference type="ARBA" id="ARBA00022840"/>
    </source>
</evidence>
<dbReference type="Proteomes" id="UP000281474">
    <property type="component" value="Unassembled WGS sequence"/>
</dbReference>
<sequence length="331" mass="36791">MIIGSQTSLKGIMQQLELVSTTDSTVLILGETGTGKEVIARHIHQQSSRQQQPFIRVNCGAISSELIDSELFGHEKGSFTGATSQKRGWFEQADGGTLFLDEVAELSLAAQVRLLRVIQEGSLRRVGSEQEIKVDVRVIAATHKNLAEEVQHKRFREDLLFRLNVFPVNLPPLRQRLEDISALSEYFATTAASVLSLPICRPTQQQIQYLQQHSWPGNVRELQGVIERAAILGRGQKLAIESALFIKNSDIRLIEPEETSFAENIGEVQHQASFAKLDEVIIQHINQALRKSYGRVEGPFGAAKLLGINPSTLRSKIRKYGINPAPATNLR</sequence>
<dbReference type="PANTHER" id="PTHR32071">
    <property type="entry name" value="TRANSCRIPTIONAL REGULATORY PROTEIN"/>
    <property type="match status" value="1"/>
</dbReference>
<evidence type="ECO:0000256" key="4">
    <source>
        <dbReference type="ARBA" id="ARBA00023125"/>
    </source>
</evidence>
<keyword evidence="1" id="KW-0547">Nucleotide-binding</keyword>
<evidence type="ECO:0000256" key="1">
    <source>
        <dbReference type="ARBA" id="ARBA00022741"/>
    </source>
</evidence>
<evidence type="ECO:0000256" key="5">
    <source>
        <dbReference type="ARBA" id="ARBA00023163"/>
    </source>
</evidence>
<dbReference type="EMBL" id="QZEI01000026">
    <property type="protein sequence ID" value="RLV59839.1"/>
    <property type="molecule type" value="Genomic_DNA"/>
</dbReference>
<name>A0A3L8PYE4_9GAMM</name>
<dbReference type="GO" id="GO:0005524">
    <property type="term" value="F:ATP binding"/>
    <property type="evidence" value="ECO:0007669"/>
    <property type="project" value="UniProtKB-KW"/>
</dbReference>
<dbReference type="GO" id="GO:0006355">
    <property type="term" value="P:regulation of DNA-templated transcription"/>
    <property type="evidence" value="ECO:0007669"/>
    <property type="project" value="InterPro"/>
</dbReference>
<dbReference type="Gene3D" id="1.10.8.60">
    <property type="match status" value="1"/>
</dbReference>
<evidence type="ECO:0000313" key="7">
    <source>
        <dbReference type="EMBL" id="RLV59839.1"/>
    </source>
</evidence>